<dbReference type="PANTHER" id="PTHR45846">
    <property type="entry name" value="TRNA-DIHYDROURIDINE(47) SYNTHASE [NAD(P)(+)]-LIKE"/>
    <property type="match status" value="1"/>
</dbReference>
<dbReference type="InterPro" id="IPR000571">
    <property type="entry name" value="Znf_CCCH"/>
</dbReference>
<keyword evidence="5 19" id="KW-0819">tRNA processing</keyword>
<evidence type="ECO:0000256" key="18">
    <source>
        <dbReference type="PROSITE-ProRule" id="PRU00723"/>
    </source>
</evidence>
<comment type="catalytic activity">
    <reaction evidence="15">
        <text>a 5,6-dihydrouridine in mRNA + NAD(+) = a uridine in mRNA + NADH + H(+)</text>
        <dbReference type="Rhea" id="RHEA:69851"/>
        <dbReference type="Rhea" id="RHEA-COMP:14658"/>
        <dbReference type="Rhea" id="RHEA-COMP:17789"/>
        <dbReference type="ChEBI" id="CHEBI:15378"/>
        <dbReference type="ChEBI" id="CHEBI:57540"/>
        <dbReference type="ChEBI" id="CHEBI:57945"/>
        <dbReference type="ChEBI" id="CHEBI:65315"/>
        <dbReference type="ChEBI" id="CHEBI:74443"/>
    </reaction>
    <physiologicalReaction direction="right-to-left" evidence="15">
        <dbReference type="Rhea" id="RHEA:69853"/>
    </physiologicalReaction>
</comment>
<dbReference type="PROSITE" id="PS50103">
    <property type="entry name" value="ZF_C3H1"/>
    <property type="match status" value="1"/>
</dbReference>
<evidence type="ECO:0000256" key="6">
    <source>
        <dbReference type="ARBA" id="ARBA00022723"/>
    </source>
</evidence>
<dbReference type="Gene3D" id="3.20.20.70">
    <property type="entry name" value="Aldolase class I"/>
    <property type="match status" value="1"/>
</dbReference>
<keyword evidence="6 18" id="KW-0479">Metal-binding</keyword>
<evidence type="ECO:0000256" key="7">
    <source>
        <dbReference type="ARBA" id="ARBA00022737"/>
    </source>
</evidence>
<comment type="function">
    <text evidence="13">Catalyzes the synthesis of dihydrouridine, a modified base, in various RNAs, such as tRNAs, mRNAs and some long non-coding RNAs (lncRNAs). Mainly modifies the uridine in position 47 (U47) in the D-loop of most cytoplasmic tRNAs. Also able to mediate the formation of dihydrouridine in some mRNAs, thereby regulating their translation.</text>
</comment>
<dbReference type="InterPro" id="IPR018517">
    <property type="entry name" value="tRNA_hU_synthase_CS"/>
</dbReference>
<evidence type="ECO:0000256" key="10">
    <source>
        <dbReference type="ARBA" id="ARBA00022857"/>
    </source>
</evidence>
<keyword evidence="2 19" id="KW-0285">Flavoprotein</keyword>
<dbReference type="EC" id="1.3.1.-" evidence="19"/>
<name>A0A5E4R2W6_9NEOP</name>
<proteinExistence type="inferred from homology"/>
<dbReference type="GO" id="GO:0106414">
    <property type="term" value="F:mRNA dihydrouridine synthase activity"/>
    <property type="evidence" value="ECO:0007669"/>
    <property type="project" value="RHEA"/>
</dbReference>
<evidence type="ECO:0000256" key="13">
    <source>
        <dbReference type="ARBA" id="ARBA00045365"/>
    </source>
</evidence>
<dbReference type="Pfam" id="PF01207">
    <property type="entry name" value="Dus"/>
    <property type="match status" value="1"/>
</dbReference>
<keyword evidence="10" id="KW-0521">NADP</keyword>
<evidence type="ECO:0000256" key="9">
    <source>
        <dbReference type="ARBA" id="ARBA00022833"/>
    </source>
</evidence>
<evidence type="ECO:0000313" key="22">
    <source>
        <dbReference type="EMBL" id="VVD03654.1"/>
    </source>
</evidence>
<dbReference type="PANTHER" id="PTHR45846:SF1">
    <property type="entry name" value="TRNA-DIHYDROURIDINE(47) SYNTHASE [NAD(P)(+)]-LIKE"/>
    <property type="match status" value="1"/>
</dbReference>
<sequence length="591" mass="67400">MTTELNNTDRGVCHIKKEYILCIDKKNQENDTQTNKRSLEHDAGDNHEQDIKKCRSELEIEKAPKTKDKKRGQNKARPKTFHDDKQLKPCASIVNITSMDDISPCQYPNCKFIHDPLTYLKTKKEDIGDECIVFKLKGRCPRGISCRYGASHISHDGFNLIDEQRAKLWIEDTKNILQPSLQTKLQKKQYDFSTSEKLVQALYDIRNGKQNDNGNTTICNKPSGIITDEDLIKLLPREKKTIDWRDKLYLGPLTTVGNLPFRRICKSYGADITCGEMALCESLLKASKQEWALVKRHESEDLFGAQICGNNPYLITKVAQVLQENTELDFVDLNLGCPIDLVYKQGGGSAMMLRLSQLEVSVKGASSILNIPFTIKMRTGVYKNKNIAHNIAPKVAEWGASLITLHGRSRESRYTKQADWEYIEQCAKAASCPIYGNGDIFSYEDYIQKKQLAPSIQGVMIGRGALIKPWIFTEIKEQKLWDISSSERFEILKKFTNYGLEHWGSDTQGVEATRRFMLEWLSFLYRYVPVGLLERPPQVINERPPLYFGRDDLESLMASGNCSDWIKISEMLLGPVPDGFVFLPKHKANSY</sequence>
<evidence type="ECO:0000256" key="14">
    <source>
        <dbReference type="ARBA" id="ARBA00048266"/>
    </source>
</evidence>
<evidence type="ECO:0000256" key="3">
    <source>
        <dbReference type="ARBA" id="ARBA00022643"/>
    </source>
</evidence>
<dbReference type="PROSITE" id="PS01136">
    <property type="entry name" value="UPF0034"/>
    <property type="match status" value="1"/>
</dbReference>
<feature type="region of interest" description="Disordered" evidence="20">
    <location>
        <begin position="29"/>
        <end position="82"/>
    </location>
</feature>
<protein>
    <recommendedName>
        <fullName evidence="19">tRNA-dihydrouridine(47) synthase [NAD(P)(+)]</fullName>
        <ecNumber evidence="19">1.3.1.-</ecNumber>
    </recommendedName>
    <alternativeName>
        <fullName evidence="19">tRNA-dihydrouridine synthase 3</fullName>
    </alternativeName>
</protein>
<evidence type="ECO:0000256" key="11">
    <source>
        <dbReference type="ARBA" id="ARBA00023002"/>
    </source>
</evidence>
<keyword evidence="11 19" id="KW-0560">Oxidoreductase</keyword>
<keyword evidence="4" id="KW-0507">mRNA processing</keyword>
<feature type="compositionally biased region" description="Basic and acidic residues" evidence="20">
    <location>
        <begin position="37"/>
        <end position="66"/>
    </location>
</feature>
<dbReference type="GO" id="GO:0008270">
    <property type="term" value="F:zinc ion binding"/>
    <property type="evidence" value="ECO:0007669"/>
    <property type="project" value="UniProtKB-KW"/>
</dbReference>
<feature type="zinc finger region" description="C3H1-type" evidence="18">
    <location>
        <begin position="130"/>
        <end position="155"/>
    </location>
</feature>
<comment type="catalytic activity">
    <reaction evidence="16">
        <text>a 5,6-dihydrouridine in mRNA + NADP(+) = a uridine in mRNA + NADPH + H(+)</text>
        <dbReference type="Rhea" id="RHEA:69855"/>
        <dbReference type="Rhea" id="RHEA-COMP:14658"/>
        <dbReference type="Rhea" id="RHEA-COMP:17789"/>
        <dbReference type="ChEBI" id="CHEBI:15378"/>
        <dbReference type="ChEBI" id="CHEBI:57783"/>
        <dbReference type="ChEBI" id="CHEBI:58349"/>
        <dbReference type="ChEBI" id="CHEBI:65315"/>
        <dbReference type="ChEBI" id="CHEBI:74443"/>
    </reaction>
    <physiologicalReaction direction="right-to-left" evidence="16">
        <dbReference type="Rhea" id="RHEA:69857"/>
    </physiologicalReaction>
</comment>
<feature type="compositionally biased region" description="Basic residues" evidence="20">
    <location>
        <begin position="67"/>
        <end position="79"/>
    </location>
</feature>
<dbReference type="EMBL" id="FZQP02006789">
    <property type="protein sequence ID" value="VVD03654.1"/>
    <property type="molecule type" value="Genomic_DNA"/>
</dbReference>
<reference evidence="22 23" key="1">
    <citation type="submission" date="2017-07" db="EMBL/GenBank/DDBJ databases">
        <authorList>
            <person name="Talla V."/>
            <person name="Backstrom N."/>
        </authorList>
    </citation>
    <scope>NUCLEOTIDE SEQUENCE [LARGE SCALE GENOMIC DNA]</scope>
</reference>
<evidence type="ECO:0000256" key="19">
    <source>
        <dbReference type="RuleBase" id="RU291113"/>
    </source>
</evidence>
<organism evidence="22 23">
    <name type="scientific">Leptidea sinapis</name>
    <dbReference type="NCBI Taxonomy" id="189913"/>
    <lineage>
        <taxon>Eukaryota</taxon>
        <taxon>Metazoa</taxon>
        <taxon>Ecdysozoa</taxon>
        <taxon>Arthropoda</taxon>
        <taxon>Hexapoda</taxon>
        <taxon>Insecta</taxon>
        <taxon>Pterygota</taxon>
        <taxon>Neoptera</taxon>
        <taxon>Endopterygota</taxon>
        <taxon>Lepidoptera</taxon>
        <taxon>Glossata</taxon>
        <taxon>Ditrysia</taxon>
        <taxon>Papilionoidea</taxon>
        <taxon>Pieridae</taxon>
        <taxon>Dismorphiinae</taxon>
        <taxon>Leptidea</taxon>
    </lineage>
</organism>
<dbReference type="GO" id="GO:0006397">
    <property type="term" value="P:mRNA processing"/>
    <property type="evidence" value="ECO:0007669"/>
    <property type="project" value="UniProtKB-KW"/>
</dbReference>
<evidence type="ECO:0000256" key="20">
    <source>
        <dbReference type="SAM" id="MobiDB-lite"/>
    </source>
</evidence>
<keyword evidence="8 18" id="KW-0863">Zinc-finger</keyword>
<evidence type="ECO:0000256" key="5">
    <source>
        <dbReference type="ARBA" id="ARBA00022694"/>
    </source>
</evidence>
<dbReference type="CDD" id="cd02801">
    <property type="entry name" value="DUS_like_FMN"/>
    <property type="match status" value="1"/>
</dbReference>
<evidence type="ECO:0000256" key="17">
    <source>
        <dbReference type="ARBA" id="ARBA00049513"/>
    </source>
</evidence>
<keyword evidence="23" id="KW-1185">Reference proteome</keyword>
<dbReference type="FunFam" id="3.20.20.70:FF:000067">
    <property type="entry name" value="tRNA-dihydrouridine(47) synthase [NAD(P)(+)]"/>
    <property type="match status" value="1"/>
</dbReference>
<gene>
    <name evidence="22" type="ORF">LSINAPIS_LOCUS13606</name>
</gene>
<evidence type="ECO:0000256" key="2">
    <source>
        <dbReference type="ARBA" id="ARBA00022630"/>
    </source>
</evidence>
<dbReference type="GO" id="GO:0050660">
    <property type="term" value="F:flavin adenine dinucleotide binding"/>
    <property type="evidence" value="ECO:0007669"/>
    <property type="project" value="UniProtKB-UniRule"/>
</dbReference>
<evidence type="ECO:0000256" key="15">
    <source>
        <dbReference type="ARBA" id="ARBA00048342"/>
    </source>
</evidence>
<comment type="catalytic activity">
    <reaction evidence="17">
        <text>5,6-dihydrouridine(47) in tRNA + NADP(+) = uridine(47) in tRNA + NADPH + H(+)</text>
        <dbReference type="Rhea" id="RHEA:53360"/>
        <dbReference type="Rhea" id="RHEA-COMP:13539"/>
        <dbReference type="Rhea" id="RHEA-COMP:13540"/>
        <dbReference type="ChEBI" id="CHEBI:15378"/>
        <dbReference type="ChEBI" id="CHEBI:57783"/>
        <dbReference type="ChEBI" id="CHEBI:58349"/>
        <dbReference type="ChEBI" id="CHEBI:65315"/>
        <dbReference type="ChEBI" id="CHEBI:74443"/>
        <dbReference type="EC" id="1.3.1.89"/>
    </reaction>
    <physiologicalReaction direction="right-to-left" evidence="17">
        <dbReference type="Rhea" id="RHEA:53362"/>
    </physiologicalReaction>
</comment>
<keyword evidence="9 18" id="KW-0862">Zinc</keyword>
<evidence type="ECO:0000256" key="4">
    <source>
        <dbReference type="ARBA" id="ARBA00022664"/>
    </source>
</evidence>
<keyword evidence="12" id="KW-0520">NAD</keyword>
<dbReference type="InterPro" id="IPR035587">
    <property type="entry name" value="DUS-like_FMN-bd"/>
</dbReference>
<dbReference type="GO" id="GO:0102265">
    <property type="term" value="F:tRNA-dihydrouridine47 synthase activity"/>
    <property type="evidence" value="ECO:0007669"/>
    <property type="project" value="UniProtKB-EC"/>
</dbReference>
<dbReference type="InterPro" id="IPR013785">
    <property type="entry name" value="Aldolase_TIM"/>
</dbReference>
<dbReference type="GO" id="GO:0003723">
    <property type="term" value="F:RNA binding"/>
    <property type="evidence" value="ECO:0007669"/>
    <property type="project" value="TreeGrafter"/>
</dbReference>
<evidence type="ECO:0000256" key="16">
    <source>
        <dbReference type="ARBA" id="ARBA00049447"/>
    </source>
</evidence>
<dbReference type="AlphaFoldDB" id="A0A5E4R2W6"/>
<dbReference type="SUPFAM" id="SSF51395">
    <property type="entry name" value="FMN-linked oxidoreductases"/>
    <property type="match status" value="1"/>
</dbReference>
<dbReference type="Proteomes" id="UP000324832">
    <property type="component" value="Unassembled WGS sequence"/>
</dbReference>
<evidence type="ECO:0000256" key="1">
    <source>
        <dbReference type="ARBA" id="ARBA00001917"/>
    </source>
</evidence>
<feature type="domain" description="C3H1-type" evidence="21">
    <location>
        <begin position="130"/>
        <end position="155"/>
    </location>
</feature>
<comment type="similarity">
    <text evidence="19">Belongs to the dus family. Dus3 subfamily.</text>
</comment>
<evidence type="ECO:0000259" key="21">
    <source>
        <dbReference type="PROSITE" id="PS50103"/>
    </source>
</evidence>
<comment type="catalytic activity">
    <reaction evidence="14">
        <text>5,6-dihydrouridine(47) in tRNA + NAD(+) = uridine(47) in tRNA + NADH + H(+)</text>
        <dbReference type="Rhea" id="RHEA:53364"/>
        <dbReference type="Rhea" id="RHEA-COMP:13539"/>
        <dbReference type="Rhea" id="RHEA-COMP:13540"/>
        <dbReference type="ChEBI" id="CHEBI:15378"/>
        <dbReference type="ChEBI" id="CHEBI:57540"/>
        <dbReference type="ChEBI" id="CHEBI:57945"/>
        <dbReference type="ChEBI" id="CHEBI:65315"/>
        <dbReference type="ChEBI" id="CHEBI:74443"/>
        <dbReference type="EC" id="1.3.1.89"/>
    </reaction>
    <physiologicalReaction direction="right-to-left" evidence="14">
        <dbReference type="Rhea" id="RHEA:53366"/>
    </physiologicalReaction>
</comment>
<evidence type="ECO:0000256" key="8">
    <source>
        <dbReference type="ARBA" id="ARBA00022771"/>
    </source>
</evidence>
<evidence type="ECO:0000256" key="12">
    <source>
        <dbReference type="ARBA" id="ARBA00023027"/>
    </source>
</evidence>
<comment type="cofactor">
    <cofactor evidence="1 19">
        <name>FMN</name>
        <dbReference type="ChEBI" id="CHEBI:58210"/>
    </cofactor>
</comment>
<keyword evidence="7" id="KW-0677">Repeat</keyword>
<evidence type="ECO:0000313" key="23">
    <source>
        <dbReference type="Proteomes" id="UP000324832"/>
    </source>
</evidence>
<keyword evidence="3 19" id="KW-0288">FMN</keyword>
<accession>A0A5E4R2W6</accession>